<dbReference type="EMBL" id="FNEV01000015">
    <property type="protein sequence ID" value="SDJ76316.1"/>
    <property type="molecule type" value="Genomic_DNA"/>
</dbReference>
<dbReference type="STRING" id="86666.SAMN04490247_3134"/>
<sequence length="95" mass="10720">MLEDIKSLLDITNNSKDAKINAKIKLVKAAIQNECNRDDFPPELENVVVDYIVKESMNATSVTARGSVSFEHNVSPADLEEYEPQLARFRQVRVV</sequence>
<dbReference type="RefSeq" id="WP_093194786.1">
    <property type="nucleotide sequence ID" value="NZ_FNEV01000015.1"/>
</dbReference>
<organism evidence="1 2">
    <name type="scientific">Salimicrobium halophilum</name>
    <dbReference type="NCBI Taxonomy" id="86666"/>
    <lineage>
        <taxon>Bacteria</taxon>
        <taxon>Bacillati</taxon>
        <taxon>Bacillota</taxon>
        <taxon>Bacilli</taxon>
        <taxon>Bacillales</taxon>
        <taxon>Bacillaceae</taxon>
        <taxon>Salimicrobium</taxon>
    </lineage>
</organism>
<evidence type="ECO:0000313" key="2">
    <source>
        <dbReference type="Proteomes" id="UP000199225"/>
    </source>
</evidence>
<dbReference type="OrthoDB" id="2229600at2"/>
<evidence type="ECO:0000313" key="1">
    <source>
        <dbReference type="EMBL" id="SDJ76316.1"/>
    </source>
</evidence>
<gene>
    <name evidence="1" type="ORF">SAMN04490247_3134</name>
</gene>
<keyword evidence="2" id="KW-1185">Reference proteome</keyword>
<accession>A0A1G8WDW5</accession>
<proteinExistence type="predicted"/>
<dbReference type="Gene3D" id="1.10.246.150">
    <property type="match status" value="1"/>
</dbReference>
<dbReference type="Pfam" id="PF05135">
    <property type="entry name" value="Phage_connect_1"/>
    <property type="match status" value="1"/>
</dbReference>
<name>A0A1G8WDW5_9BACI</name>
<dbReference type="Proteomes" id="UP000199225">
    <property type="component" value="Unassembled WGS sequence"/>
</dbReference>
<dbReference type="InterPro" id="IPR021146">
    <property type="entry name" value="Phage_gp6-like_head-tail"/>
</dbReference>
<dbReference type="AlphaFoldDB" id="A0A1G8WDW5"/>
<reference evidence="2" key="1">
    <citation type="submission" date="2016-10" db="EMBL/GenBank/DDBJ databases">
        <authorList>
            <person name="Varghese N."/>
            <person name="Submissions S."/>
        </authorList>
    </citation>
    <scope>NUCLEOTIDE SEQUENCE [LARGE SCALE GENOMIC DNA]</scope>
    <source>
        <strain evidence="2">DSM 4771</strain>
    </source>
</reference>
<protein>
    <submittedName>
        <fullName evidence="1">Phage gp6-like head-tail connector protein</fullName>
    </submittedName>
</protein>
<dbReference type="InterPro" id="IPR053746">
    <property type="entry name" value="Viral_HT_Connector_Assembly"/>
</dbReference>